<dbReference type="GeneID" id="24441536"/>
<dbReference type="KEGG" id="tet:TTHERM_001046963"/>
<dbReference type="Proteomes" id="UP000009168">
    <property type="component" value="Unassembled WGS sequence"/>
</dbReference>
<protein>
    <submittedName>
        <fullName evidence="1">Uncharacterized protein</fullName>
    </submittedName>
</protein>
<reference evidence="2" key="1">
    <citation type="journal article" date="2006" name="PLoS Biol.">
        <title>Macronuclear genome sequence of the ciliate Tetrahymena thermophila, a model eukaryote.</title>
        <authorList>
            <person name="Eisen J.A."/>
            <person name="Coyne R.S."/>
            <person name="Wu M."/>
            <person name="Wu D."/>
            <person name="Thiagarajan M."/>
            <person name="Wortman J.R."/>
            <person name="Badger J.H."/>
            <person name="Ren Q."/>
            <person name="Amedeo P."/>
            <person name="Jones K.M."/>
            <person name="Tallon L.J."/>
            <person name="Delcher A.L."/>
            <person name="Salzberg S.L."/>
            <person name="Silva J.C."/>
            <person name="Haas B.J."/>
            <person name="Majoros W.H."/>
            <person name="Farzad M."/>
            <person name="Carlton J.M."/>
            <person name="Smith R.K. Jr."/>
            <person name="Garg J."/>
            <person name="Pearlman R.E."/>
            <person name="Karrer K.M."/>
            <person name="Sun L."/>
            <person name="Manning G."/>
            <person name="Elde N.C."/>
            <person name="Turkewitz A.P."/>
            <person name="Asai D.J."/>
            <person name="Wilkes D.E."/>
            <person name="Wang Y."/>
            <person name="Cai H."/>
            <person name="Collins K."/>
            <person name="Stewart B.A."/>
            <person name="Lee S.R."/>
            <person name="Wilamowska K."/>
            <person name="Weinberg Z."/>
            <person name="Ruzzo W.L."/>
            <person name="Wloga D."/>
            <person name="Gaertig J."/>
            <person name="Frankel J."/>
            <person name="Tsao C.-C."/>
            <person name="Gorovsky M.A."/>
            <person name="Keeling P.J."/>
            <person name="Waller R.F."/>
            <person name="Patron N.J."/>
            <person name="Cherry J.M."/>
            <person name="Stover N.A."/>
            <person name="Krieger C.J."/>
            <person name="del Toro C."/>
            <person name="Ryder H.F."/>
            <person name="Williamson S.C."/>
            <person name="Barbeau R.A."/>
            <person name="Hamilton E.P."/>
            <person name="Orias E."/>
        </authorList>
    </citation>
    <scope>NUCLEOTIDE SEQUENCE [LARGE SCALE GENOMIC DNA]</scope>
    <source>
        <strain evidence="2">SB210</strain>
    </source>
</reference>
<keyword evidence="2" id="KW-1185">Reference proteome</keyword>
<name>W7X975_TETTS</name>
<dbReference type="RefSeq" id="XP_012653565.1">
    <property type="nucleotide sequence ID" value="XM_012798111.1"/>
</dbReference>
<dbReference type="AlphaFoldDB" id="W7X975"/>
<evidence type="ECO:0000313" key="1">
    <source>
        <dbReference type="EMBL" id="EWS73897.1"/>
    </source>
</evidence>
<sequence length="52" mass="6226">MMGLIINSGHINLKMELLKKCFQQNKIIKQFIIFTPVFRHTQQQFFKKITNS</sequence>
<gene>
    <name evidence="1" type="ORF">TTHERM_001046963</name>
</gene>
<evidence type="ECO:0000313" key="2">
    <source>
        <dbReference type="Proteomes" id="UP000009168"/>
    </source>
</evidence>
<proteinExistence type="predicted"/>
<organism evidence="1 2">
    <name type="scientific">Tetrahymena thermophila (strain SB210)</name>
    <dbReference type="NCBI Taxonomy" id="312017"/>
    <lineage>
        <taxon>Eukaryota</taxon>
        <taxon>Sar</taxon>
        <taxon>Alveolata</taxon>
        <taxon>Ciliophora</taxon>
        <taxon>Intramacronucleata</taxon>
        <taxon>Oligohymenophorea</taxon>
        <taxon>Hymenostomatida</taxon>
        <taxon>Tetrahymenina</taxon>
        <taxon>Tetrahymenidae</taxon>
        <taxon>Tetrahymena</taxon>
    </lineage>
</organism>
<dbReference type="EMBL" id="GG662659">
    <property type="protein sequence ID" value="EWS73897.1"/>
    <property type="molecule type" value="Genomic_DNA"/>
</dbReference>
<dbReference type="InParanoid" id="W7X975"/>
<accession>W7X975</accession>